<organism evidence="1 2">
    <name type="scientific">Corchorus olitorius</name>
    <dbReference type="NCBI Taxonomy" id="93759"/>
    <lineage>
        <taxon>Eukaryota</taxon>
        <taxon>Viridiplantae</taxon>
        <taxon>Streptophyta</taxon>
        <taxon>Embryophyta</taxon>
        <taxon>Tracheophyta</taxon>
        <taxon>Spermatophyta</taxon>
        <taxon>Magnoliopsida</taxon>
        <taxon>eudicotyledons</taxon>
        <taxon>Gunneridae</taxon>
        <taxon>Pentapetalae</taxon>
        <taxon>rosids</taxon>
        <taxon>malvids</taxon>
        <taxon>Malvales</taxon>
        <taxon>Malvaceae</taxon>
        <taxon>Grewioideae</taxon>
        <taxon>Apeibeae</taxon>
        <taxon>Corchorus</taxon>
    </lineage>
</organism>
<gene>
    <name evidence="1" type="ORF">COLO4_24343</name>
</gene>
<dbReference type="AlphaFoldDB" id="A0A1R3IAV6"/>
<reference evidence="2" key="1">
    <citation type="submission" date="2013-09" db="EMBL/GenBank/DDBJ databases">
        <title>Corchorus olitorius genome sequencing.</title>
        <authorList>
            <person name="Alam M."/>
            <person name="Haque M.S."/>
            <person name="Islam M.S."/>
            <person name="Emdad E.M."/>
            <person name="Islam M.M."/>
            <person name="Ahmed B."/>
            <person name="Halim A."/>
            <person name="Hossen Q.M.M."/>
            <person name="Hossain M.Z."/>
            <person name="Ahmed R."/>
            <person name="Khan M.M."/>
            <person name="Islam R."/>
            <person name="Rashid M.M."/>
            <person name="Khan S.A."/>
            <person name="Rahman M.S."/>
            <person name="Alam M."/>
            <person name="Yahiya A.S."/>
            <person name="Khan M.S."/>
            <person name="Azam M.S."/>
            <person name="Haque T."/>
            <person name="Lashkar M.Z.H."/>
            <person name="Akhand A.I."/>
            <person name="Morshed G."/>
            <person name="Roy S."/>
            <person name="Uddin K.S."/>
            <person name="Rabeya T."/>
            <person name="Hossain A.S."/>
            <person name="Chowdhury A."/>
            <person name="Snigdha A.R."/>
            <person name="Mortoza M.S."/>
            <person name="Matin S.A."/>
            <person name="Hoque S.M.E."/>
            <person name="Islam M.K."/>
            <person name="Roy D.K."/>
            <person name="Haider R."/>
            <person name="Moosa M.M."/>
            <person name="Elias S.M."/>
            <person name="Hasan A.M."/>
            <person name="Jahan S."/>
            <person name="Shafiuddin M."/>
            <person name="Mahmood N."/>
            <person name="Shommy N.S."/>
        </authorList>
    </citation>
    <scope>NUCLEOTIDE SEQUENCE [LARGE SCALE GENOMIC DNA]</scope>
    <source>
        <strain evidence="2">cv. O-4</strain>
    </source>
</reference>
<dbReference type="EMBL" id="AWUE01018511">
    <property type="protein sequence ID" value="OMO79685.1"/>
    <property type="molecule type" value="Genomic_DNA"/>
</dbReference>
<evidence type="ECO:0000313" key="2">
    <source>
        <dbReference type="Proteomes" id="UP000187203"/>
    </source>
</evidence>
<accession>A0A1R3IAV6</accession>
<sequence>MSATSIEPDPGLRPPIWEIHVDKRNEIRRAYYNARPCQPLLKPKEYPLSSSGRKFRLFRQLKLHTWLLLMSFKQARGRIKSALCSELEIQDGGLISILFAAC</sequence>
<name>A0A1R3IAV6_9ROSI</name>
<evidence type="ECO:0000313" key="1">
    <source>
        <dbReference type="EMBL" id="OMO79685.1"/>
    </source>
</evidence>
<protein>
    <submittedName>
        <fullName evidence="1">Uncharacterized protein</fullName>
    </submittedName>
</protein>
<proteinExistence type="predicted"/>
<comment type="caution">
    <text evidence="1">The sequence shown here is derived from an EMBL/GenBank/DDBJ whole genome shotgun (WGS) entry which is preliminary data.</text>
</comment>
<dbReference type="Proteomes" id="UP000187203">
    <property type="component" value="Unassembled WGS sequence"/>
</dbReference>
<keyword evidence="2" id="KW-1185">Reference proteome</keyword>